<name>A0A1J4K565_9EUKA</name>
<reference evidence="3" key="1">
    <citation type="submission" date="2016-10" db="EMBL/GenBank/DDBJ databases">
        <authorList>
            <person name="Benchimol M."/>
            <person name="Almeida L.G."/>
            <person name="Vasconcelos A.T."/>
            <person name="Perreira-Neves A."/>
            <person name="Rosa I.A."/>
            <person name="Tasca T."/>
            <person name="Bogo M.R."/>
            <person name="de Souza W."/>
        </authorList>
    </citation>
    <scope>NUCLEOTIDE SEQUENCE [LARGE SCALE GENOMIC DNA]</scope>
    <source>
        <strain evidence="3">K</strain>
    </source>
</reference>
<dbReference type="GeneID" id="94839380"/>
<feature type="domain" description="Glucosyltransferase 24 catalytic" evidence="2">
    <location>
        <begin position="797"/>
        <end position="1016"/>
    </location>
</feature>
<accession>A0A1J4K565</accession>
<dbReference type="RefSeq" id="XP_068359258.1">
    <property type="nucleotide sequence ID" value="XM_068504676.1"/>
</dbReference>
<comment type="caution">
    <text evidence="3">The sequence shown here is derived from an EMBL/GenBank/DDBJ whole genome shotgun (WGS) entry which is preliminary data.</text>
</comment>
<dbReference type="GO" id="GO:0003980">
    <property type="term" value="F:UDP-glucose:glycoprotein glucosyltransferase activity"/>
    <property type="evidence" value="ECO:0007669"/>
    <property type="project" value="InterPro"/>
</dbReference>
<dbReference type="GO" id="GO:0051082">
    <property type="term" value="F:unfolded protein binding"/>
    <property type="evidence" value="ECO:0007669"/>
    <property type="project" value="TreeGrafter"/>
</dbReference>
<feature type="chain" id="PRO_5012520634" description="Glucosyltransferase 24 catalytic domain-containing protein" evidence="1">
    <location>
        <begin position="17"/>
        <end position="1028"/>
    </location>
</feature>
<evidence type="ECO:0000259" key="2">
    <source>
        <dbReference type="Pfam" id="PF18404"/>
    </source>
</evidence>
<organism evidence="3 4">
    <name type="scientific">Tritrichomonas foetus</name>
    <dbReference type="NCBI Taxonomy" id="1144522"/>
    <lineage>
        <taxon>Eukaryota</taxon>
        <taxon>Metamonada</taxon>
        <taxon>Parabasalia</taxon>
        <taxon>Tritrichomonadida</taxon>
        <taxon>Tritrichomonadidae</taxon>
        <taxon>Tritrichomonas</taxon>
    </lineage>
</organism>
<dbReference type="PANTHER" id="PTHR11226:SF0">
    <property type="entry name" value="UDP-GLUCOSE:GLYCOPROTEIN GLUCOSYLTRANSFERASE"/>
    <property type="match status" value="1"/>
</dbReference>
<dbReference type="Proteomes" id="UP000179807">
    <property type="component" value="Unassembled WGS sequence"/>
</dbReference>
<gene>
    <name evidence="3" type="ORF">TRFO_25988</name>
</gene>
<dbReference type="InterPro" id="IPR040497">
    <property type="entry name" value="Glyco_transf_24"/>
</dbReference>
<proteinExistence type="predicted"/>
<dbReference type="OrthoDB" id="10587269at2759"/>
<evidence type="ECO:0000256" key="1">
    <source>
        <dbReference type="SAM" id="SignalP"/>
    </source>
</evidence>
<evidence type="ECO:0000313" key="3">
    <source>
        <dbReference type="EMBL" id="OHT06122.1"/>
    </source>
</evidence>
<dbReference type="InterPro" id="IPR009448">
    <property type="entry name" value="UDP-g_GGtrans"/>
</dbReference>
<keyword evidence="4" id="KW-1185">Reference proteome</keyword>
<feature type="signal peptide" evidence="1">
    <location>
        <begin position="1"/>
        <end position="16"/>
    </location>
</feature>
<dbReference type="Pfam" id="PF18404">
    <property type="entry name" value="Glyco_transf_24"/>
    <property type="match status" value="1"/>
</dbReference>
<dbReference type="EMBL" id="MLAK01000736">
    <property type="protein sequence ID" value="OHT06122.1"/>
    <property type="molecule type" value="Genomic_DNA"/>
</dbReference>
<dbReference type="PANTHER" id="PTHR11226">
    <property type="entry name" value="UDP-GLUCOSE GLYCOPROTEIN:GLUCOSYLTRANSFERASE"/>
    <property type="match status" value="1"/>
</dbReference>
<dbReference type="VEuPathDB" id="TrichDB:TRFO_25988"/>
<dbReference type="AlphaFoldDB" id="A0A1J4K565"/>
<keyword evidence="1" id="KW-0732">Signal</keyword>
<dbReference type="GO" id="GO:0005783">
    <property type="term" value="C:endoplasmic reticulum"/>
    <property type="evidence" value="ECO:0007669"/>
    <property type="project" value="TreeGrafter"/>
</dbReference>
<sequence length="1028" mass="118613">MISIFLFSFLCRSVDISLKGEWKDSSLKDETIVFFEQNEPNLLSKVKSKLEKADDNKNSILDALSKTVSQPLYGLLNLSLSLRYYNPKASIKNPIDRQPSIHSWSVYEEEPIQNINVYKSIHYSVLRKLSDLANGKQKVSFLHKAISSLKDLTSNTELSTDTAAIQHQIRELPEKYFYSGINGRVIKPHYYDVLDALLEEYKNTKIFNFSKALLTKKGFKQPHYYNPQTVAMQKLEGHDFRRQYDNWKDEPNFNTEDYVQILRCKKQIVTMNIVFDLDSPESPALLRWAHETAQEHIPIYFNLLLNFDFENETAKHIAYSWHQSVDTLGVRNAVLFMIDGYKRGNFKKAYKATIPTLRWRKIPTLMKESSSMTTRIKNQLQYVKSLNIKDVGVSVNGEFIQERPIFQLLEKKVIESVFRLKEAVRTENINSSKYDEWFRDNAIELNDADLPIVITLNNYITLNGFSEKAILHVATIMSQNAENRKYSAFTINSESNSSESSILTDIDISKFTDEDLSLLKVNQKDTFTIVGPLVFKGKLTKKQVNFAERYIEYVFCTNNLETSLTKKEIALALLFRASNAIDGIERNSIREQLSTQLKIDSIVTHSPLKWELVIDPFAENAPEVIDMVKNVIDSGAASVELTPNVNHNEYRQVPNHFHRHFYSGFDSDTIHISSGEYQVKVSPYLTAYGNNNHEYFVSSVVSSSFLDKPGFRFTVNDMLFTSIVENGYFSPALPIGKYKMNGTNSKYYVIDSFVPHSKFYYSSIKSNEDLAVPEFTEKLNLVVTVHDPADMADVKALLYTVVKNTTSTVRLYIASKFTLNQINGVKTIFLPTYSPHFFPEPKVKEQVMSTWKFTHIDLYLENSERYLILSHKLIFNGDAGRFTRLRMNFAIVASPVMTENFFTQRGKPWMERKPLMERLSRPYHTSALIWVDMDRWTELHISDRFRSLFKLNIASNNKDHQIAEDLYNIMQLFGQFITLPEEVSYCNTRSPKNLARKALAVELCSSDAARLSGIKYEKVKQQALKEYN</sequence>
<dbReference type="GO" id="GO:0036503">
    <property type="term" value="P:ERAD pathway"/>
    <property type="evidence" value="ECO:0007669"/>
    <property type="project" value="TreeGrafter"/>
</dbReference>
<dbReference type="GO" id="GO:0018279">
    <property type="term" value="P:protein N-linked glycosylation via asparagine"/>
    <property type="evidence" value="ECO:0007669"/>
    <property type="project" value="TreeGrafter"/>
</dbReference>
<protein>
    <recommendedName>
        <fullName evidence="2">Glucosyltransferase 24 catalytic domain-containing protein</fullName>
    </recommendedName>
</protein>
<evidence type="ECO:0000313" key="4">
    <source>
        <dbReference type="Proteomes" id="UP000179807"/>
    </source>
</evidence>